<gene>
    <name evidence="2" type="ORF">CLV67_104377</name>
</gene>
<sequence>MSRKKKTTPPEHPWLLAAAVTGAISGATRALVAWLIERF</sequence>
<protein>
    <submittedName>
        <fullName evidence="2">Uncharacterized protein</fullName>
    </submittedName>
</protein>
<dbReference type="EMBL" id="PVMZ01000004">
    <property type="protein sequence ID" value="PRX22849.1"/>
    <property type="molecule type" value="Genomic_DNA"/>
</dbReference>
<keyword evidence="1" id="KW-1133">Transmembrane helix</keyword>
<evidence type="ECO:0000313" key="2">
    <source>
        <dbReference type="EMBL" id="PRX22849.1"/>
    </source>
</evidence>
<feature type="transmembrane region" description="Helical" evidence="1">
    <location>
        <begin position="12"/>
        <end position="36"/>
    </location>
</feature>
<name>A0A2T0KHD0_9ACTN</name>
<keyword evidence="1" id="KW-0472">Membrane</keyword>
<reference evidence="2 3" key="1">
    <citation type="submission" date="2018-03" db="EMBL/GenBank/DDBJ databases">
        <title>Genomic Encyclopedia of Archaeal and Bacterial Type Strains, Phase II (KMG-II): from individual species to whole genera.</title>
        <authorList>
            <person name="Goeker M."/>
        </authorList>
    </citation>
    <scope>NUCLEOTIDE SEQUENCE [LARGE SCALE GENOMIC DNA]</scope>
    <source>
        <strain evidence="2 3">DSM 43146</strain>
    </source>
</reference>
<evidence type="ECO:0000313" key="3">
    <source>
        <dbReference type="Proteomes" id="UP000239415"/>
    </source>
</evidence>
<evidence type="ECO:0000256" key="1">
    <source>
        <dbReference type="SAM" id="Phobius"/>
    </source>
</evidence>
<accession>A0A2T0KHD0</accession>
<proteinExistence type="predicted"/>
<comment type="caution">
    <text evidence="2">The sequence shown here is derived from an EMBL/GenBank/DDBJ whole genome shotgun (WGS) entry which is preliminary data.</text>
</comment>
<keyword evidence="3" id="KW-1185">Reference proteome</keyword>
<dbReference type="Proteomes" id="UP000239415">
    <property type="component" value="Unassembled WGS sequence"/>
</dbReference>
<dbReference type="AlphaFoldDB" id="A0A2T0KHD0"/>
<organism evidence="2 3">
    <name type="scientific">Actinoplanes italicus</name>
    <dbReference type="NCBI Taxonomy" id="113567"/>
    <lineage>
        <taxon>Bacteria</taxon>
        <taxon>Bacillati</taxon>
        <taxon>Actinomycetota</taxon>
        <taxon>Actinomycetes</taxon>
        <taxon>Micromonosporales</taxon>
        <taxon>Micromonosporaceae</taxon>
        <taxon>Actinoplanes</taxon>
    </lineage>
</organism>
<keyword evidence="1" id="KW-0812">Transmembrane</keyword>